<dbReference type="EMBL" id="WIXP02000016">
    <property type="protein sequence ID" value="KAF6198209.1"/>
    <property type="molecule type" value="Genomic_DNA"/>
</dbReference>
<reference evidence="1" key="1">
    <citation type="journal article" date="2021" name="Mol. Ecol. Resour.">
        <title>Apolygus lucorum genome provides insights into omnivorousness and mesophyll feeding.</title>
        <authorList>
            <person name="Liu Y."/>
            <person name="Liu H."/>
            <person name="Wang H."/>
            <person name="Huang T."/>
            <person name="Liu B."/>
            <person name="Yang B."/>
            <person name="Yin L."/>
            <person name="Li B."/>
            <person name="Zhang Y."/>
            <person name="Zhang S."/>
            <person name="Jiang F."/>
            <person name="Zhang X."/>
            <person name="Ren Y."/>
            <person name="Wang B."/>
            <person name="Wang S."/>
            <person name="Lu Y."/>
            <person name="Wu K."/>
            <person name="Fan W."/>
            <person name="Wang G."/>
        </authorList>
    </citation>
    <scope>NUCLEOTIDE SEQUENCE</scope>
    <source>
        <strain evidence="1">12Hb</strain>
    </source>
</reference>
<protein>
    <submittedName>
        <fullName evidence="1">Uncharacterized protein</fullName>
    </submittedName>
</protein>
<organism evidence="1 2">
    <name type="scientific">Apolygus lucorum</name>
    <name type="common">Small green plant bug</name>
    <name type="synonym">Lygocoris lucorum</name>
    <dbReference type="NCBI Taxonomy" id="248454"/>
    <lineage>
        <taxon>Eukaryota</taxon>
        <taxon>Metazoa</taxon>
        <taxon>Ecdysozoa</taxon>
        <taxon>Arthropoda</taxon>
        <taxon>Hexapoda</taxon>
        <taxon>Insecta</taxon>
        <taxon>Pterygota</taxon>
        <taxon>Neoptera</taxon>
        <taxon>Paraneoptera</taxon>
        <taxon>Hemiptera</taxon>
        <taxon>Heteroptera</taxon>
        <taxon>Panheteroptera</taxon>
        <taxon>Cimicomorpha</taxon>
        <taxon>Miridae</taxon>
        <taxon>Mirini</taxon>
        <taxon>Apolygus</taxon>
    </lineage>
</organism>
<sequence length="118" mass="13419">MVPLVIGGKLFYSGNSVVAVIWQPKVISAALSIPGHPTMDRNNLDFYNTWVAFVRLLEDIVLLCGRNDMPISHQKHMSQILIEIQRPTFWSQEVDLPTQILTGVEVTVELNVTEFRNR</sequence>
<dbReference type="Proteomes" id="UP000466442">
    <property type="component" value="Linkage Group LG16"/>
</dbReference>
<proteinExistence type="predicted"/>
<accession>A0A8S9WPV2</accession>
<dbReference type="AlphaFoldDB" id="A0A8S9WPV2"/>
<name>A0A8S9WPV2_APOLU</name>
<keyword evidence="2" id="KW-1185">Reference proteome</keyword>
<evidence type="ECO:0000313" key="1">
    <source>
        <dbReference type="EMBL" id="KAF6198209.1"/>
    </source>
</evidence>
<evidence type="ECO:0000313" key="2">
    <source>
        <dbReference type="Proteomes" id="UP000466442"/>
    </source>
</evidence>
<comment type="caution">
    <text evidence="1">The sequence shown here is derived from an EMBL/GenBank/DDBJ whole genome shotgun (WGS) entry which is preliminary data.</text>
</comment>
<gene>
    <name evidence="1" type="ORF">GE061_007956</name>
</gene>